<dbReference type="SUPFAM" id="SSF56024">
    <property type="entry name" value="Phospholipase D/nuclease"/>
    <property type="match status" value="2"/>
</dbReference>
<keyword evidence="4" id="KW-1185">Reference proteome</keyword>
<proteinExistence type="predicted"/>
<name>A3K9A1_SAGS3</name>
<evidence type="ECO:0000256" key="1">
    <source>
        <dbReference type="SAM" id="MobiDB-lite"/>
    </source>
</evidence>
<evidence type="ECO:0000313" key="4">
    <source>
        <dbReference type="Proteomes" id="UP000005713"/>
    </source>
</evidence>
<evidence type="ECO:0000259" key="2">
    <source>
        <dbReference type="Pfam" id="PF13091"/>
    </source>
</evidence>
<dbReference type="OrthoDB" id="8828485at2"/>
<organism evidence="3 4">
    <name type="scientific">Sagittula stellata (strain ATCC 700073 / DSM 11524 / E-37)</name>
    <dbReference type="NCBI Taxonomy" id="388399"/>
    <lineage>
        <taxon>Bacteria</taxon>
        <taxon>Pseudomonadati</taxon>
        <taxon>Pseudomonadota</taxon>
        <taxon>Alphaproteobacteria</taxon>
        <taxon>Rhodobacterales</taxon>
        <taxon>Roseobacteraceae</taxon>
        <taxon>Sagittula</taxon>
    </lineage>
</organism>
<dbReference type="Proteomes" id="UP000005713">
    <property type="component" value="Unassembled WGS sequence"/>
</dbReference>
<sequence length="468" mass="51012">MTQLLHTRSETLAALETLAASATEELILALRTLSPDLPLLTEALTERGLNTWSDLIAWVTRRGVRLLMAFGDEDPLFDVDRHRRVWLEASAFANVHQGNAQILCAPHGQQLGKLWTLRFRRPIRAALWRLATDDTRRLTLPQRATLAKGPTLRPQRIAQAFAVADGTRALIGGVPTDMRQTDQDWHDIAALIEDADFAGALRAHFADCWSAAIATGAPTLASEPRPVAAVSRRQSRPELRLLRTLSDPSDGPLAFTGTTRIQDAETHLLRIFGAARHHVYIETPAFRHPALAEALADAARNAPDLQLTVVLHPGADALPFAGALPGTLARAEDARDRTLAILARSFGQRAAFLRYAPQGRDSVAERATDVLAGRVIVVDGTHIVLGSHSLTLRSMRLDTEASVLIRDRSLAQDVLARRARKWLGVSQDAADAAQAETWAAARAPLEAFAPTAPAPRTTRPLSLPDEVF</sequence>
<comment type="caution">
    <text evidence="3">The sequence shown here is derived from an EMBL/GenBank/DDBJ whole genome shotgun (WGS) entry which is preliminary data.</text>
</comment>
<gene>
    <name evidence="3" type="ORF">SSE37_15361</name>
</gene>
<reference evidence="3 4" key="1">
    <citation type="submission" date="2006-06" db="EMBL/GenBank/DDBJ databases">
        <authorList>
            <person name="Moran M.A."/>
            <person name="Ferriera S."/>
            <person name="Johnson J."/>
            <person name="Kravitz S."/>
            <person name="Beeson K."/>
            <person name="Sutton G."/>
            <person name="Rogers Y.-H."/>
            <person name="Friedman R."/>
            <person name="Frazier M."/>
            <person name="Venter J.C."/>
        </authorList>
    </citation>
    <scope>NUCLEOTIDE SEQUENCE [LARGE SCALE GENOMIC DNA]</scope>
    <source>
        <strain evidence="3 4">E-37</strain>
    </source>
</reference>
<accession>A3K9A1</accession>
<dbReference type="AlphaFoldDB" id="A3K9A1"/>
<dbReference type="eggNOG" id="COG1502">
    <property type="taxonomic scope" value="Bacteria"/>
</dbReference>
<feature type="region of interest" description="Disordered" evidence="1">
    <location>
        <begin position="449"/>
        <end position="468"/>
    </location>
</feature>
<dbReference type="EMBL" id="AAYA01000017">
    <property type="protein sequence ID" value="EBA06273.1"/>
    <property type="molecule type" value="Genomic_DNA"/>
</dbReference>
<feature type="compositionally biased region" description="Low complexity" evidence="1">
    <location>
        <begin position="449"/>
        <end position="460"/>
    </location>
</feature>
<dbReference type="GO" id="GO:0006793">
    <property type="term" value="P:phosphorus metabolic process"/>
    <property type="evidence" value="ECO:0007669"/>
    <property type="project" value="UniProtKB-ARBA"/>
</dbReference>
<feature type="domain" description="Phospholipase D-like" evidence="2">
    <location>
        <begin position="269"/>
        <end position="418"/>
    </location>
</feature>
<protein>
    <submittedName>
        <fullName evidence="3">Phosphatidylserine/phosphatidylglycerophosphate/ cardiolipin synthases and related enzymes-like protein</fullName>
    </submittedName>
</protein>
<evidence type="ECO:0000313" key="3">
    <source>
        <dbReference type="EMBL" id="EBA06273.1"/>
    </source>
</evidence>
<dbReference type="InterPro" id="IPR025202">
    <property type="entry name" value="PLD-like_dom"/>
</dbReference>
<dbReference type="PANTHER" id="PTHR21248">
    <property type="entry name" value="CARDIOLIPIN SYNTHASE"/>
    <property type="match status" value="1"/>
</dbReference>
<dbReference type="RefSeq" id="WP_005862898.1">
    <property type="nucleotide sequence ID" value="NZ_AAYA01000017.1"/>
</dbReference>
<dbReference type="PANTHER" id="PTHR21248:SF22">
    <property type="entry name" value="PHOSPHOLIPASE D"/>
    <property type="match status" value="1"/>
</dbReference>
<dbReference type="Pfam" id="PF13091">
    <property type="entry name" value="PLDc_2"/>
    <property type="match status" value="1"/>
</dbReference>
<dbReference type="Gene3D" id="3.30.870.10">
    <property type="entry name" value="Endonuclease Chain A"/>
    <property type="match status" value="1"/>
</dbReference>